<feature type="region of interest" description="Disordered" evidence="1">
    <location>
        <begin position="632"/>
        <end position="659"/>
    </location>
</feature>
<feature type="compositionally biased region" description="Low complexity" evidence="1">
    <location>
        <begin position="231"/>
        <end position="261"/>
    </location>
</feature>
<accession>A0A2N1PQ33</accession>
<proteinExistence type="predicted"/>
<comment type="caution">
    <text evidence="3">The sequence shown here is derived from an EMBL/GenBank/DDBJ whole genome shotgun (WGS) entry which is preliminary data.</text>
</comment>
<feature type="compositionally biased region" description="Low complexity" evidence="1">
    <location>
        <begin position="154"/>
        <end position="165"/>
    </location>
</feature>
<organism evidence="3 4">
    <name type="scientific">Candidatus Wallbacteria bacterium HGW-Wallbacteria-1</name>
    <dbReference type="NCBI Taxonomy" id="2013854"/>
    <lineage>
        <taxon>Bacteria</taxon>
        <taxon>Candidatus Walliibacteriota</taxon>
    </lineage>
</organism>
<evidence type="ECO:0000256" key="1">
    <source>
        <dbReference type="SAM" id="MobiDB-lite"/>
    </source>
</evidence>
<feature type="region of interest" description="Disordered" evidence="1">
    <location>
        <begin position="411"/>
        <end position="430"/>
    </location>
</feature>
<gene>
    <name evidence="3" type="ORF">CVV64_08760</name>
</gene>
<dbReference type="AlphaFoldDB" id="A0A2N1PQ33"/>
<keyword evidence="2" id="KW-0472">Membrane</keyword>
<feature type="region of interest" description="Disordered" evidence="1">
    <location>
        <begin position="154"/>
        <end position="205"/>
    </location>
</feature>
<dbReference type="EMBL" id="PGXC01000005">
    <property type="protein sequence ID" value="PKK90446.1"/>
    <property type="molecule type" value="Genomic_DNA"/>
</dbReference>
<feature type="transmembrane region" description="Helical" evidence="2">
    <location>
        <begin position="55"/>
        <end position="78"/>
    </location>
</feature>
<name>A0A2N1PQ33_9BACT</name>
<evidence type="ECO:0000256" key="2">
    <source>
        <dbReference type="SAM" id="Phobius"/>
    </source>
</evidence>
<evidence type="ECO:0000313" key="4">
    <source>
        <dbReference type="Proteomes" id="UP000233256"/>
    </source>
</evidence>
<protein>
    <submittedName>
        <fullName evidence="3">Uncharacterized protein</fullName>
    </submittedName>
</protein>
<feature type="compositionally biased region" description="Low complexity" evidence="1">
    <location>
        <begin position="172"/>
        <end position="204"/>
    </location>
</feature>
<keyword evidence="2" id="KW-1133">Transmembrane helix</keyword>
<feature type="region of interest" description="Disordered" evidence="1">
    <location>
        <begin position="225"/>
        <end position="262"/>
    </location>
</feature>
<dbReference type="Proteomes" id="UP000233256">
    <property type="component" value="Unassembled WGS sequence"/>
</dbReference>
<sequence>MTTGEYGNVKPGYEPSGPQCSSEGFKAMGNQMVSKVVKYSNNGGKGMNMKRFNRAVSMVLVVAFLGMVCVGDVAYAMAPAIPASELVAATVYPVQKNTFDTAVNLNQPGATPNNIGLTPKVQNAGQTVVNKTTGAVQSIGTGVKGWWNKITTPSTTVPTTTTTTPDGGVVISTPNNSGSSASTGAASSAGSSSSASTSTPAASGDNASFWSKLRSSVGQGAHKLGSMIEPANNNNSGNTASGNTVAADQGTTATQTTPAAPSRDAVVQNLVDDGAITVDKNGRAHWSAGSAKKGFVSNADLDNMVTEKSTAIQKQAALESTTTSTGQTSTMTKVEAMDRLGIVKKGNNFYVEKPVAKATVETMIQGKMTEAGCTRADAMNRLGISQDQGGNYKVSRAVKQSTVDQMVNDKMSQSVADQTGAAGDTAAADKPSRLSKFKGDLADGYQSGMTNAKAVTKATLDFRGQAAWQNLAITAGVTVGANIISDIANGRPVDLGKAVGSVARREFAGAYVGGALGCAGGALAQGLLSAVPVVGPIIGAFMPALGGIVGGNLGSSLAGQTRDGKFSLAAAFATIDPVQVTGQAIGSTIGAMLGSLIPIPVVGTMLGGMVGGWLGGKAATFVAGLFGRNKTTTTTTTGGGRTDTTGTTGGTGSTSVDPGSFSAREAQIAYQDYISAYNRLTDLMTAGKGDTPEAQAAYSEYKASKEKYESLTNAMKK</sequence>
<keyword evidence="2" id="KW-0812">Transmembrane</keyword>
<reference evidence="3 4" key="1">
    <citation type="journal article" date="2017" name="ISME J.">
        <title>Potential for microbial H2 and metal transformations associated with novel bacteria and archaea in deep terrestrial subsurface sediments.</title>
        <authorList>
            <person name="Hernsdorf A.W."/>
            <person name="Amano Y."/>
            <person name="Miyakawa K."/>
            <person name="Ise K."/>
            <person name="Suzuki Y."/>
            <person name="Anantharaman K."/>
            <person name="Probst A."/>
            <person name="Burstein D."/>
            <person name="Thomas B.C."/>
            <person name="Banfield J.F."/>
        </authorList>
    </citation>
    <scope>NUCLEOTIDE SEQUENCE [LARGE SCALE GENOMIC DNA]</scope>
    <source>
        <strain evidence="3">HGW-Wallbacteria-1</strain>
    </source>
</reference>
<evidence type="ECO:0000313" key="3">
    <source>
        <dbReference type="EMBL" id="PKK90446.1"/>
    </source>
</evidence>
<feature type="compositionally biased region" description="Gly residues" evidence="1">
    <location>
        <begin position="637"/>
        <end position="652"/>
    </location>
</feature>
<feature type="compositionally biased region" description="Low complexity" evidence="1">
    <location>
        <begin position="416"/>
        <end position="429"/>
    </location>
</feature>